<name>A0A8S5N445_9CAUD</name>
<organism evidence="1">
    <name type="scientific">Siphoviridae sp. ct5Px37</name>
    <dbReference type="NCBI Taxonomy" id="2826293"/>
    <lineage>
        <taxon>Viruses</taxon>
        <taxon>Duplodnaviria</taxon>
        <taxon>Heunggongvirae</taxon>
        <taxon>Uroviricota</taxon>
        <taxon>Caudoviricetes</taxon>
    </lineage>
</organism>
<reference evidence="1" key="1">
    <citation type="journal article" date="2021" name="Proc. Natl. Acad. Sci. U.S.A.">
        <title>A Catalog of Tens of Thousands of Viruses from Human Metagenomes Reveals Hidden Associations with Chronic Diseases.</title>
        <authorList>
            <person name="Tisza M.J."/>
            <person name="Buck C.B."/>
        </authorList>
    </citation>
    <scope>NUCLEOTIDE SEQUENCE</scope>
    <source>
        <strain evidence="1">Ct5Px37</strain>
    </source>
</reference>
<proteinExistence type="predicted"/>
<accession>A0A8S5N445</accession>
<evidence type="ECO:0000313" key="1">
    <source>
        <dbReference type="EMBL" id="DAD89212.1"/>
    </source>
</evidence>
<protein>
    <submittedName>
        <fullName evidence="1">F420H2 dehydrogenase subunit</fullName>
    </submittedName>
</protein>
<dbReference type="EMBL" id="BK015055">
    <property type="protein sequence ID" value="DAD89212.1"/>
    <property type="molecule type" value="Genomic_DNA"/>
</dbReference>
<sequence length="39" mass="4156">MKTLTICSKCAAAGADTTGYLARVMRTEKKCCDLCGRKG</sequence>